<evidence type="ECO:0000313" key="1">
    <source>
        <dbReference type="EMBL" id="QDU96848.1"/>
    </source>
</evidence>
<gene>
    <name evidence="1" type="ORF">Pla8534_46700</name>
</gene>
<evidence type="ECO:0000313" key="2">
    <source>
        <dbReference type="Proteomes" id="UP000317648"/>
    </source>
</evidence>
<reference evidence="1 2" key="1">
    <citation type="submission" date="2019-02" db="EMBL/GenBank/DDBJ databases">
        <title>Deep-cultivation of Planctomycetes and their phenomic and genomic characterization uncovers novel biology.</title>
        <authorList>
            <person name="Wiegand S."/>
            <person name="Jogler M."/>
            <person name="Boedeker C."/>
            <person name="Pinto D."/>
            <person name="Vollmers J."/>
            <person name="Rivas-Marin E."/>
            <person name="Kohn T."/>
            <person name="Peeters S.H."/>
            <person name="Heuer A."/>
            <person name="Rast P."/>
            <person name="Oberbeckmann S."/>
            <person name="Bunk B."/>
            <person name="Jeske O."/>
            <person name="Meyerdierks A."/>
            <person name="Storesund J.E."/>
            <person name="Kallscheuer N."/>
            <person name="Luecker S."/>
            <person name="Lage O.M."/>
            <person name="Pohl T."/>
            <person name="Merkel B.J."/>
            <person name="Hornburger P."/>
            <person name="Mueller R.-W."/>
            <person name="Bruemmer F."/>
            <person name="Labrenz M."/>
            <person name="Spormann A.M."/>
            <person name="Op den Camp H."/>
            <person name="Overmann J."/>
            <person name="Amann R."/>
            <person name="Jetten M.S.M."/>
            <person name="Mascher T."/>
            <person name="Medema M.H."/>
            <person name="Devos D.P."/>
            <person name="Kaster A.-K."/>
            <person name="Ovreas L."/>
            <person name="Rohde M."/>
            <person name="Galperin M.Y."/>
            <person name="Jogler C."/>
        </authorList>
    </citation>
    <scope>NUCLEOTIDE SEQUENCE [LARGE SCALE GENOMIC DNA]</scope>
    <source>
        <strain evidence="1 2">Pla85_3_4</strain>
    </source>
</reference>
<dbReference type="KEGG" id="lcre:Pla8534_46700"/>
<proteinExistence type="predicted"/>
<name>A0A518DYC9_9BACT</name>
<dbReference type="Proteomes" id="UP000317648">
    <property type="component" value="Chromosome"/>
</dbReference>
<sequence>MTTPPKPETDARNEQAKLVEAFAKKVGGAERAKEILDSLQALRDKAA</sequence>
<organism evidence="1 2">
    <name type="scientific">Lignipirellula cremea</name>
    <dbReference type="NCBI Taxonomy" id="2528010"/>
    <lineage>
        <taxon>Bacteria</taxon>
        <taxon>Pseudomonadati</taxon>
        <taxon>Planctomycetota</taxon>
        <taxon>Planctomycetia</taxon>
        <taxon>Pirellulales</taxon>
        <taxon>Pirellulaceae</taxon>
        <taxon>Lignipirellula</taxon>
    </lineage>
</organism>
<keyword evidence="2" id="KW-1185">Reference proteome</keyword>
<accession>A0A518DYC9</accession>
<dbReference type="RefSeq" id="WP_197442498.1">
    <property type="nucleotide sequence ID" value="NZ_CP036433.1"/>
</dbReference>
<dbReference type="AlphaFoldDB" id="A0A518DYC9"/>
<dbReference type="EMBL" id="CP036433">
    <property type="protein sequence ID" value="QDU96848.1"/>
    <property type="molecule type" value="Genomic_DNA"/>
</dbReference>
<protein>
    <submittedName>
        <fullName evidence="1">Uncharacterized protein</fullName>
    </submittedName>
</protein>